<gene>
    <name evidence="3" type="ORF">CVT26_003527</name>
</gene>
<dbReference type="SUPFAM" id="SSF56112">
    <property type="entry name" value="Protein kinase-like (PK-like)"/>
    <property type="match status" value="1"/>
</dbReference>
<dbReference type="Gene3D" id="1.10.510.10">
    <property type="entry name" value="Transferase(Phosphotransferase) domain 1"/>
    <property type="match status" value="1"/>
</dbReference>
<sequence length="384" mass="44024">MKKSHPKVQTPTPNLCSPGPPPPPPPHRHLMHMASCSDSNSYPSPIGPSEHFWVDMQPFLLHRGYQLRPRYDPDWTPPWRRGVALGEPFLDMGLFEEHLDASEMMLDAIRIHDQRKVVMKKVRTAEEELPIALLLSSPKMRSDTRNCAVPVLDVVLIPGDDEHALLVMPHLLLFDELPFRRVGEFCEMVVQLLEGIEFMYEQNIAHRDACWFNIMMDHSKMVPKGTHFCLPSSHDGLKEGLEWKSRWSVRPVRYFFVDFGISVRCTSKDAKVLGSFAQDKSVPELSNSILYNPFPVDIYELGNVIKKCVENYDDLSLFSGLASHMTSHEPHQRPTAQEAVQLCKQLLQSIEESGLMTRRIWQRNVIYTFSEKLAIASGLYNPMY</sequence>
<dbReference type="Proteomes" id="UP000284706">
    <property type="component" value="Unassembled WGS sequence"/>
</dbReference>
<evidence type="ECO:0000313" key="4">
    <source>
        <dbReference type="Proteomes" id="UP000284706"/>
    </source>
</evidence>
<dbReference type="InParanoid" id="A0A409WR46"/>
<organism evidence="3 4">
    <name type="scientific">Gymnopilus dilepis</name>
    <dbReference type="NCBI Taxonomy" id="231916"/>
    <lineage>
        <taxon>Eukaryota</taxon>
        <taxon>Fungi</taxon>
        <taxon>Dikarya</taxon>
        <taxon>Basidiomycota</taxon>
        <taxon>Agaricomycotina</taxon>
        <taxon>Agaricomycetes</taxon>
        <taxon>Agaricomycetidae</taxon>
        <taxon>Agaricales</taxon>
        <taxon>Agaricineae</taxon>
        <taxon>Hymenogastraceae</taxon>
        <taxon>Gymnopilus</taxon>
    </lineage>
</organism>
<dbReference type="STRING" id="231916.A0A409WR46"/>
<dbReference type="InterPro" id="IPR000719">
    <property type="entry name" value="Prot_kinase_dom"/>
</dbReference>
<dbReference type="OrthoDB" id="5987198at2759"/>
<feature type="region of interest" description="Disordered" evidence="1">
    <location>
        <begin position="1"/>
        <end position="42"/>
    </location>
</feature>
<evidence type="ECO:0000256" key="1">
    <source>
        <dbReference type="SAM" id="MobiDB-lite"/>
    </source>
</evidence>
<comment type="caution">
    <text evidence="3">The sequence shown here is derived from an EMBL/GenBank/DDBJ whole genome shotgun (WGS) entry which is preliminary data.</text>
</comment>
<protein>
    <recommendedName>
        <fullName evidence="2">Protein kinase domain-containing protein</fullName>
    </recommendedName>
</protein>
<reference evidence="3 4" key="1">
    <citation type="journal article" date="2018" name="Evol. Lett.">
        <title>Horizontal gene cluster transfer increased hallucinogenic mushroom diversity.</title>
        <authorList>
            <person name="Reynolds H.T."/>
            <person name="Vijayakumar V."/>
            <person name="Gluck-Thaler E."/>
            <person name="Korotkin H.B."/>
            <person name="Matheny P.B."/>
            <person name="Slot J.C."/>
        </authorList>
    </citation>
    <scope>NUCLEOTIDE SEQUENCE [LARGE SCALE GENOMIC DNA]</scope>
    <source>
        <strain evidence="3 4">SRW20</strain>
    </source>
</reference>
<dbReference type="PROSITE" id="PS50011">
    <property type="entry name" value="PROTEIN_KINASE_DOM"/>
    <property type="match status" value="1"/>
</dbReference>
<keyword evidence="4" id="KW-1185">Reference proteome</keyword>
<evidence type="ECO:0000259" key="2">
    <source>
        <dbReference type="PROSITE" id="PS50011"/>
    </source>
</evidence>
<name>A0A409WR46_9AGAR</name>
<dbReference type="AlphaFoldDB" id="A0A409WR46"/>
<dbReference type="GO" id="GO:0005524">
    <property type="term" value="F:ATP binding"/>
    <property type="evidence" value="ECO:0007669"/>
    <property type="project" value="InterPro"/>
</dbReference>
<dbReference type="InterPro" id="IPR011009">
    <property type="entry name" value="Kinase-like_dom_sf"/>
</dbReference>
<feature type="domain" description="Protein kinase" evidence="2">
    <location>
        <begin position="84"/>
        <end position="384"/>
    </location>
</feature>
<dbReference type="GO" id="GO:0004672">
    <property type="term" value="F:protein kinase activity"/>
    <property type="evidence" value="ECO:0007669"/>
    <property type="project" value="InterPro"/>
</dbReference>
<dbReference type="EMBL" id="NHYE01004914">
    <property type="protein sequence ID" value="PPQ80956.1"/>
    <property type="molecule type" value="Genomic_DNA"/>
</dbReference>
<evidence type="ECO:0000313" key="3">
    <source>
        <dbReference type="EMBL" id="PPQ80956.1"/>
    </source>
</evidence>
<proteinExistence type="predicted"/>
<accession>A0A409WR46</accession>